<accession>A0A917I7Z0</accession>
<evidence type="ECO:0000313" key="2">
    <source>
        <dbReference type="Proteomes" id="UP000603912"/>
    </source>
</evidence>
<dbReference type="EMBL" id="BMES01000002">
    <property type="protein sequence ID" value="GGH21120.1"/>
    <property type="molecule type" value="Genomic_DNA"/>
</dbReference>
<dbReference type="InterPro" id="IPR023606">
    <property type="entry name" value="CoA-Trfase_III_dom_1_sf"/>
</dbReference>
<dbReference type="InterPro" id="IPR050509">
    <property type="entry name" value="CoA-transferase_III"/>
</dbReference>
<dbReference type="AlphaFoldDB" id="A0A917I7Z0"/>
<organism evidence="1 2">
    <name type="scientific">Alsobacter metallidurans</name>
    <dbReference type="NCBI Taxonomy" id="340221"/>
    <lineage>
        <taxon>Bacteria</taxon>
        <taxon>Pseudomonadati</taxon>
        <taxon>Pseudomonadota</taxon>
        <taxon>Alphaproteobacteria</taxon>
        <taxon>Hyphomicrobiales</taxon>
        <taxon>Alsobacteraceae</taxon>
        <taxon>Alsobacter</taxon>
    </lineage>
</organism>
<proteinExistence type="predicted"/>
<dbReference type="Gene3D" id="3.40.50.10540">
    <property type="entry name" value="Crotonobetainyl-coa:carnitine coa-transferase, domain 1"/>
    <property type="match status" value="1"/>
</dbReference>
<sequence length="382" mass="39435">MGPLHGLKIVEMSSIGPAPYCGMLLADMGAQVIRIDRLEAADLGFPVEPRFDLLNRGKQAAAVDLKLPDGAALVLDLVGRADALIEGFRPGVMERLGLGPDACLAANPRLVYGRMTGWGQTGPLSGDVGHDINYIALSGVLQAIGPAEGPPVPPLNLVGDFGGGALFLAMGMLAALLEARGSGVGQVVDAAMVDGAASLMTMHHGYVQAGLWTDRRGDCPLGGAAPWYSTYETLDRKHVAVGAIEGRFYRALVRGLGLEGAGLPGQHDRARWGALRAAFAGVFATRTRDQWADAFAGTDACVTPVLDCAEAAAHPHARARGAFVDAGDGVHAPAPAPRFSRTPGAVAGPPADARARTRESLRAWGLADARLDALAAAGAIAP</sequence>
<dbReference type="InterPro" id="IPR044855">
    <property type="entry name" value="CoA-Trfase_III_dom3_sf"/>
</dbReference>
<dbReference type="Pfam" id="PF02515">
    <property type="entry name" value="CoA_transf_3"/>
    <property type="match status" value="1"/>
</dbReference>
<reference evidence="1" key="1">
    <citation type="journal article" date="2014" name="Int. J. Syst. Evol. Microbiol.">
        <title>Complete genome sequence of Corynebacterium casei LMG S-19264T (=DSM 44701T), isolated from a smear-ripened cheese.</title>
        <authorList>
            <consortium name="US DOE Joint Genome Institute (JGI-PGF)"/>
            <person name="Walter F."/>
            <person name="Albersmeier A."/>
            <person name="Kalinowski J."/>
            <person name="Ruckert C."/>
        </authorList>
    </citation>
    <scope>NUCLEOTIDE SEQUENCE</scope>
    <source>
        <strain evidence="1">CGMCC 1.12214</strain>
    </source>
</reference>
<dbReference type="InterPro" id="IPR003673">
    <property type="entry name" value="CoA-Trfase_fam_III"/>
</dbReference>
<name>A0A917I7Z0_9HYPH</name>
<protein>
    <submittedName>
        <fullName evidence="1">CoA transferase</fullName>
    </submittedName>
</protein>
<dbReference type="PANTHER" id="PTHR48228:SF5">
    <property type="entry name" value="ALPHA-METHYLACYL-COA RACEMASE"/>
    <property type="match status" value="1"/>
</dbReference>
<comment type="caution">
    <text evidence="1">The sequence shown here is derived from an EMBL/GenBank/DDBJ whole genome shotgun (WGS) entry which is preliminary data.</text>
</comment>
<dbReference type="SUPFAM" id="SSF89796">
    <property type="entry name" value="CoA-transferase family III (CaiB/BaiF)"/>
    <property type="match status" value="1"/>
</dbReference>
<dbReference type="PANTHER" id="PTHR48228">
    <property type="entry name" value="SUCCINYL-COA--D-CITRAMALATE COA-TRANSFERASE"/>
    <property type="match status" value="1"/>
</dbReference>
<dbReference type="GO" id="GO:0016740">
    <property type="term" value="F:transferase activity"/>
    <property type="evidence" value="ECO:0007669"/>
    <property type="project" value="UniProtKB-KW"/>
</dbReference>
<evidence type="ECO:0000313" key="1">
    <source>
        <dbReference type="EMBL" id="GGH21120.1"/>
    </source>
</evidence>
<dbReference type="Proteomes" id="UP000603912">
    <property type="component" value="Unassembled WGS sequence"/>
</dbReference>
<keyword evidence="1" id="KW-0808">Transferase</keyword>
<dbReference type="Gene3D" id="3.30.1540.10">
    <property type="entry name" value="formyl-coa transferase, domain 3"/>
    <property type="match status" value="1"/>
</dbReference>
<reference evidence="1" key="2">
    <citation type="submission" date="2020-09" db="EMBL/GenBank/DDBJ databases">
        <authorList>
            <person name="Sun Q."/>
            <person name="Zhou Y."/>
        </authorList>
    </citation>
    <scope>NUCLEOTIDE SEQUENCE</scope>
    <source>
        <strain evidence="1">CGMCC 1.12214</strain>
    </source>
</reference>
<gene>
    <name evidence="1" type="ORF">GCM10007036_25180</name>
</gene>
<dbReference type="RefSeq" id="WP_188518112.1">
    <property type="nucleotide sequence ID" value="NZ_BMES01000002.1"/>
</dbReference>
<keyword evidence="2" id="KW-1185">Reference proteome</keyword>